<dbReference type="EMBL" id="LAZR01000278">
    <property type="protein sequence ID" value="KKN77473.1"/>
    <property type="molecule type" value="Genomic_DNA"/>
</dbReference>
<reference evidence="1" key="1">
    <citation type="journal article" date="2015" name="Nature">
        <title>Complex archaea that bridge the gap between prokaryotes and eukaryotes.</title>
        <authorList>
            <person name="Spang A."/>
            <person name="Saw J.H."/>
            <person name="Jorgensen S.L."/>
            <person name="Zaremba-Niedzwiedzka K."/>
            <person name="Martijn J."/>
            <person name="Lind A.E."/>
            <person name="van Eijk R."/>
            <person name="Schleper C."/>
            <person name="Guy L."/>
            <person name="Ettema T.J."/>
        </authorList>
    </citation>
    <scope>NUCLEOTIDE SEQUENCE</scope>
</reference>
<comment type="caution">
    <text evidence="1">The sequence shown here is derived from an EMBL/GenBank/DDBJ whole genome shotgun (WGS) entry which is preliminary data.</text>
</comment>
<evidence type="ECO:0000313" key="1">
    <source>
        <dbReference type="EMBL" id="KKN77473.1"/>
    </source>
</evidence>
<proteinExistence type="predicted"/>
<sequence length="81" mass="9285">MQINVKIENERQTLWNIPEGGLFWYGGVLYQKPKIAKCGIDKELRSFPLAFDLEMGRLAVFFANTVEVVPEPRPMQVCLAE</sequence>
<dbReference type="AlphaFoldDB" id="A0A0F9WGI9"/>
<name>A0A0F9WGI9_9ZZZZ</name>
<gene>
    <name evidence="1" type="ORF">LCGC14_0360320</name>
</gene>
<accession>A0A0F9WGI9</accession>
<protein>
    <submittedName>
        <fullName evidence="1">Uncharacterized protein</fullName>
    </submittedName>
</protein>
<organism evidence="1">
    <name type="scientific">marine sediment metagenome</name>
    <dbReference type="NCBI Taxonomy" id="412755"/>
    <lineage>
        <taxon>unclassified sequences</taxon>
        <taxon>metagenomes</taxon>
        <taxon>ecological metagenomes</taxon>
    </lineage>
</organism>